<dbReference type="GO" id="GO:0003700">
    <property type="term" value="F:DNA-binding transcription factor activity"/>
    <property type="evidence" value="ECO:0007669"/>
    <property type="project" value="TreeGrafter"/>
</dbReference>
<gene>
    <name evidence="4" type="ORF">BVG16_09525</name>
</gene>
<dbReference type="PROSITE" id="PS50977">
    <property type="entry name" value="HTH_TETR_2"/>
    <property type="match status" value="1"/>
</dbReference>
<dbReference type="InterPro" id="IPR023772">
    <property type="entry name" value="DNA-bd_HTH_TetR-type_CS"/>
</dbReference>
<comment type="caution">
    <text evidence="4">The sequence shown here is derived from an EMBL/GenBank/DDBJ whole genome shotgun (WGS) entry which is preliminary data.</text>
</comment>
<name>A0A1T2XHF0_9BACL</name>
<dbReference type="InterPro" id="IPR001647">
    <property type="entry name" value="HTH_TetR"/>
</dbReference>
<organism evidence="4 5">
    <name type="scientific">Paenibacillus selenitireducens</name>
    <dbReference type="NCBI Taxonomy" id="1324314"/>
    <lineage>
        <taxon>Bacteria</taxon>
        <taxon>Bacillati</taxon>
        <taxon>Bacillota</taxon>
        <taxon>Bacilli</taxon>
        <taxon>Bacillales</taxon>
        <taxon>Paenibacillaceae</taxon>
        <taxon>Paenibacillus</taxon>
    </lineage>
</organism>
<sequence length="207" mass="24688">MISKFHNLNPEKQERIINAALKQFAQKGYTQASTNEMVKEAEISKGLLFHYFKNKQDLFLYLYDYSIEMMMSEFFAKLDMKERDMLERWKQVVVIKIELMHKHPEMFQFIRMANEDDAPEVKRALEPRNKATISDAFRRVLQDIDTSKFKADVDASKATHIIFWTLEGYSNRVQEQIRAIPLDQINLDEMLKEIDEYLELLKQAFYK</sequence>
<evidence type="ECO:0000259" key="3">
    <source>
        <dbReference type="PROSITE" id="PS50977"/>
    </source>
</evidence>
<keyword evidence="1 2" id="KW-0238">DNA-binding</keyword>
<reference evidence="4 5" key="1">
    <citation type="submission" date="2017-01" db="EMBL/GenBank/DDBJ databases">
        <title>Genome analysis of Paenibacillus selenitrireducens ES3-24.</title>
        <authorList>
            <person name="Xu D."/>
            <person name="Yao R."/>
            <person name="Zheng S."/>
        </authorList>
    </citation>
    <scope>NUCLEOTIDE SEQUENCE [LARGE SCALE GENOMIC DNA]</scope>
    <source>
        <strain evidence="4 5">ES3-24</strain>
    </source>
</reference>
<evidence type="ECO:0000256" key="2">
    <source>
        <dbReference type="PROSITE-ProRule" id="PRU00335"/>
    </source>
</evidence>
<dbReference type="PRINTS" id="PR00455">
    <property type="entry name" value="HTHTETR"/>
</dbReference>
<accession>A0A1T2XHF0</accession>
<dbReference type="PANTHER" id="PTHR30055:SF226">
    <property type="entry name" value="HTH-TYPE TRANSCRIPTIONAL REGULATOR PKSA"/>
    <property type="match status" value="1"/>
</dbReference>
<dbReference type="GO" id="GO:0000976">
    <property type="term" value="F:transcription cis-regulatory region binding"/>
    <property type="evidence" value="ECO:0007669"/>
    <property type="project" value="TreeGrafter"/>
</dbReference>
<protein>
    <submittedName>
        <fullName evidence="4">TetR family transcriptional regulator</fullName>
    </submittedName>
</protein>
<feature type="DNA-binding region" description="H-T-H motif" evidence="2">
    <location>
        <begin position="33"/>
        <end position="52"/>
    </location>
</feature>
<dbReference type="InterPro" id="IPR009057">
    <property type="entry name" value="Homeodomain-like_sf"/>
</dbReference>
<dbReference type="PANTHER" id="PTHR30055">
    <property type="entry name" value="HTH-TYPE TRANSCRIPTIONAL REGULATOR RUTR"/>
    <property type="match status" value="1"/>
</dbReference>
<dbReference type="AlphaFoldDB" id="A0A1T2XHF0"/>
<evidence type="ECO:0000313" key="5">
    <source>
        <dbReference type="Proteomes" id="UP000190188"/>
    </source>
</evidence>
<dbReference type="SUPFAM" id="SSF48498">
    <property type="entry name" value="Tetracyclin repressor-like, C-terminal domain"/>
    <property type="match status" value="1"/>
</dbReference>
<dbReference type="Pfam" id="PF00440">
    <property type="entry name" value="TetR_N"/>
    <property type="match status" value="1"/>
</dbReference>
<keyword evidence="5" id="KW-1185">Reference proteome</keyword>
<dbReference type="STRING" id="1324314.BVG16_09525"/>
<proteinExistence type="predicted"/>
<feature type="domain" description="HTH tetR-type" evidence="3">
    <location>
        <begin position="10"/>
        <end position="70"/>
    </location>
</feature>
<dbReference type="PROSITE" id="PS01081">
    <property type="entry name" value="HTH_TETR_1"/>
    <property type="match status" value="1"/>
</dbReference>
<dbReference type="Gene3D" id="1.10.357.10">
    <property type="entry name" value="Tetracycline Repressor, domain 2"/>
    <property type="match status" value="1"/>
</dbReference>
<dbReference type="OrthoDB" id="9780939at2"/>
<dbReference type="SUPFAM" id="SSF46689">
    <property type="entry name" value="Homeodomain-like"/>
    <property type="match status" value="1"/>
</dbReference>
<dbReference type="InterPro" id="IPR036271">
    <property type="entry name" value="Tet_transcr_reg_TetR-rel_C_sf"/>
</dbReference>
<evidence type="ECO:0000256" key="1">
    <source>
        <dbReference type="ARBA" id="ARBA00023125"/>
    </source>
</evidence>
<dbReference type="RefSeq" id="WP_078498315.1">
    <property type="nucleotide sequence ID" value="NZ_MSZX01000003.1"/>
</dbReference>
<dbReference type="InterPro" id="IPR050109">
    <property type="entry name" value="HTH-type_TetR-like_transc_reg"/>
</dbReference>
<dbReference type="Gene3D" id="1.10.10.60">
    <property type="entry name" value="Homeodomain-like"/>
    <property type="match status" value="1"/>
</dbReference>
<evidence type="ECO:0000313" key="4">
    <source>
        <dbReference type="EMBL" id="OPA79317.1"/>
    </source>
</evidence>
<dbReference type="EMBL" id="MSZX01000003">
    <property type="protein sequence ID" value="OPA79317.1"/>
    <property type="molecule type" value="Genomic_DNA"/>
</dbReference>
<dbReference type="Proteomes" id="UP000190188">
    <property type="component" value="Unassembled WGS sequence"/>
</dbReference>